<evidence type="ECO:0000313" key="2">
    <source>
        <dbReference type="EMBL" id="KAF9789200.1"/>
    </source>
</evidence>
<feature type="compositionally biased region" description="Polar residues" evidence="1">
    <location>
        <begin position="607"/>
        <end position="617"/>
    </location>
</feature>
<dbReference type="InterPro" id="IPR041078">
    <property type="entry name" value="Plavaka"/>
</dbReference>
<reference evidence="2" key="1">
    <citation type="journal article" date="2020" name="Nat. Commun.">
        <title>Large-scale genome sequencing of mycorrhizal fungi provides insights into the early evolution of symbiotic traits.</title>
        <authorList>
            <person name="Miyauchi S."/>
            <person name="Kiss E."/>
            <person name="Kuo A."/>
            <person name="Drula E."/>
            <person name="Kohler A."/>
            <person name="Sanchez-Garcia M."/>
            <person name="Morin E."/>
            <person name="Andreopoulos B."/>
            <person name="Barry K.W."/>
            <person name="Bonito G."/>
            <person name="Buee M."/>
            <person name="Carver A."/>
            <person name="Chen C."/>
            <person name="Cichocki N."/>
            <person name="Clum A."/>
            <person name="Culley D."/>
            <person name="Crous P.W."/>
            <person name="Fauchery L."/>
            <person name="Girlanda M."/>
            <person name="Hayes R.D."/>
            <person name="Keri Z."/>
            <person name="LaButti K."/>
            <person name="Lipzen A."/>
            <person name="Lombard V."/>
            <person name="Magnuson J."/>
            <person name="Maillard F."/>
            <person name="Murat C."/>
            <person name="Nolan M."/>
            <person name="Ohm R.A."/>
            <person name="Pangilinan J."/>
            <person name="Pereira M.F."/>
            <person name="Perotto S."/>
            <person name="Peter M."/>
            <person name="Pfister S."/>
            <person name="Riley R."/>
            <person name="Sitrit Y."/>
            <person name="Stielow J.B."/>
            <person name="Szollosi G."/>
            <person name="Zifcakova L."/>
            <person name="Stursova M."/>
            <person name="Spatafora J.W."/>
            <person name="Tedersoo L."/>
            <person name="Vaario L.M."/>
            <person name="Yamada A."/>
            <person name="Yan M."/>
            <person name="Wang P."/>
            <person name="Xu J."/>
            <person name="Bruns T."/>
            <person name="Baldrian P."/>
            <person name="Vilgalys R."/>
            <person name="Dunand C."/>
            <person name="Henrissat B."/>
            <person name="Grigoriev I.V."/>
            <person name="Hibbett D."/>
            <person name="Nagy L.G."/>
            <person name="Martin F.M."/>
        </authorList>
    </citation>
    <scope>NUCLEOTIDE SEQUENCE</scope>
    <source>
        <strain evidence="2">UH-Tt-Lm1</strain>
    </source>
</reference>
<keyword evidence="3" id="KW-1185">Reference proteome</keyword>
<evidence type="ECO:0000313" key="3">
    <source>
        <dbReference type="Proteomes" id="UP000736335"/>
    </source>
</evidence>
<organism evidence="2 3">
    <name type="scientific">Thelephora terrestris</name>
    <dbReference type="NCBI Taxonomy" id="56493"/>
    <lineage>
        <taxon>Eukaryota</taxon>
        <taxon>Fungi</taxon>
        <taxon>Dikarya</taxon>
        <taxon>Basidiomycota</taxon>
        <taxon>Agaricomycotina</taxon>
        <taxon>Agaricomycetes</taxon>
        <taxon>Thelephorales</taxon>
        <taxon>Thelephoraceae</taxon>
        <taxon>Thelephora</taxon>
    </lineage>
</organism>
<protein>
    <submittedName>
        <fullName evidence="2">Uncharacterized protein</fullName>
    </submittedName>
</protein>
<sequence>MIVEKHPLLSATPCDKEGNFLRMNPPPPEEPSNTSWAPFHSHDKFELADLLFRRAEMSKANTDDLISIMKVQAAREGGMSPFENSIMEGDIAWDSFTVQYNRLRPEADVPPWMDEKYQVFYRNPREVVKHMLANKAFNGNFDYTPYQQYENGQRVWRDFMSGNFAWKQADKIGRDPHTHGAMLVPIDLGSNKTTASVATGQNNYYPLYMSPGNIKNHTRQGHEDAVALIGFLAIPKTDRQYECTPAFCSFRRQLFHASVSTILAPLRPAMTKPEIMKCPDGHFWRVIYTLGPYIADYPEQVLLTGIIGGWCPKCTAPSSNLDAPSSAPRSQVWADLMTDNLDKKELWDDCGINPDVVPFTHDFPNADIHELISCDLLHQIIKGTFKDHLVTWVGEYLDDVHGKSKAAKIMTDIDKRISVVPPYPGLRRFKQGRGFNQWTGNDSKALMKVYLPAIEGYVPKDMVKAVAAFLDFCYLVRHPSINQDQLCAIQEALDRFHRYRKVFEQTGIREKGFSLPRQHSMVHYVGHIVAFGAPNGLCSSITESMHIRALAAFRRSLINRGMLDDPRNLAPPIHQQHDTPSDSDSDDDTSHQQPPTTDSDSRRPQHITATSSETDVNNELPARQRARNSTTPPEATGAPPGVLNHVVLARTRARKGPRTIDELTTAASCNMKDQIRRFLYEQENPRSELSGADVDLQDCPYFSGRFRVFDSAVATYYLPSDTLGQVGFYRKRIQATPTRRGSTAVSRRDCVLVATDPATSGFPSMQVARVRLFLSIYHLNKHITCALIDWFITEGNHPDSVTGLWIVKPQYAANNRLSSSIVHLDSVLRGIHLLPVHKRRAVPRTEVYSRTLDSYRKFYVNKYIDYHAFETVT</sequence>
<feature type="compositionally biased region" description="Low complexity" evidence="1">
    <location>
        <begin position="630"/>
        <end position="641"/>
    </location>
</feature>
<gene>
    <name evidence="2" type="ORF">BJ322DRAFT_1098522</name>
</gene>
<dbReference type="Pfam" id="PF18759">
    <property type="entry name" value="Plavaka"/>
    <property type="match status" value="1"/>
</dbReference>
<dbReference type="Proteomes" id="UP000736335">
    <property type="component" value="Unassembled WGS sequence"/>
</dbReference>
<evidence type="ECO:0000256" key="1">
    <source>
        <dbReference type="SAM" id="MobiDB-lite"/>
    </source>
</evidence>
<accession>A0A9P6HLV0</accession>
<reference evidence="2" key="2">
    <citation type="submission" date="2020-11" db="EMBL/GenBank/DDBJ databases">
        <authorList>
            <consortium name="DOE Joint Genome Institute"/>
            <person name="Kuo A."/>
            <person name="Miyauchi S."/>
            <person name="Kiss E."/>
            <person name="Drula E."/>
            <person name="Kohler A."/>
            <person name="Sanchez-Garcia M."/>
            <person name="Andreopoulos B."/>
            <person name="Barry K.W."/>
            <person name="Bonito G."/>
            <person name="Buee M."/>
            <person name="Carver A."/>
            <person name="Chen C."/>
            <person name="Cichocki N."/>
            <person name="Clum A."/>
            <person name="Culley D."/>
            <person name="Crous P.W."/>
            <person name="Fauchery L."/>
            <person name="Girlanda M."/>
            <person name="Hayes R."/>
            <person name="Keri Z."/>
            <person name="Labutti K."/>
            <person name="Lipzen A."/>
            <person name="Lombard V."/>
            <person name="Magnuson J."/>
            <person name="Maillard F."/>
            <person name="Morin E."/>
            <person name="Murat C."/>
            <person name="Nolan M."/>
            <person name="Ohm R."/>
            <person name="Pangilinan J."/>
            <person name="Pereira M."/>
            <person name="Perotto S."/>
            <person name="Peter M."/>
            <person name="Riley R."/>
            <person name="Sitrit Y."/>
            <person name="Stielow B."/>
            <person name="Szollosi G."/>
            <person name="Zifcakova L."/>
            <person name="Stursova M."/>
            <person name="Spatafora J.W."/>
            <person name="Tedersoo L."/>
            <person name="Vaario L.-M."/>
            <person name="Yamada A."/>
            <person name="Yan M."/>
            <person name="Wang P."/>
            <person name="Xu J."/>
            <person name="Bruns T."/>
            <person name="Baldrian P."/>
            <person name="Vilgalys R."/>
            <person name="Henrissat B."/>
            <person name="Grigoriev I.V."/>
            <person name="Hibbett D."/>
            <person name="Nagy L.G."/>
            <person name="Martin F.M."/>
        </authorList>
    </citation>
    <scope>NUCLEOTIDE SEQUENCE</scope>
    <source>
        <strain evidence="2">UH-Tt-Lm1</strain>
    </source>
</reference>
<feature type="region of interest" description="Disordered" evidence="1">
    <location>
        <begin position="563"/>
        <end position="643"/>
    </location>
</feature>
<dbReference type="OrthoDB" id="3199698at2759"/>
<proteinExistence type="predicted"/>
<comment type="caution">
    <text evidence="2">The sequence shown here is derived from an EMBL/GenBank/DDBJ whole genome shotgun (WGS) entry which is preliminary data.</text>
</comment>
<dbReference type="EMBL" id="WIUZ02000003">
    <property type="protein sequence ID" value="KAF9789200.1"/>
    <property type="molecule type" value="Genomic_DNA"/>
</dbReference>
<dbReference type="AlphaFoldDB" id="A0A9P6HLV0"/>
<name>A0A9P6HLV0_9AGAM</name>
<feature type="region of interest" description="Disordered" evidence="1">
    <location>
        <begin position="1"/>
        <end position="38"/>
    </location>
</feature>